<dbReference type="InterPro" id="IPR000209">
    <property type="entry name" value="Peptidase_S8/S53_dom"/>
</dbReference>
<dbReference type="PROSITE" id="PS00137">
    <property type="entry name" value="SUBTILASE_HIS"/>
    <property type="match status" value="1"/>
</dbReference>
<dbReference type="GO" id="GO:0006508">
    <property type="term" value="P:proteolysis"/>
    <property type="evidence" value="ECO:0007669"/>
    <property type="project" value="UniProtKB-KW"/>
</dbReference>
<dbReference type="InterPro" id="IPR036852">
    <property type="entry name" value="Peptidase_S8/S53_dom_sf"/>
</dbReference>
<keyword evidence="3" id="KW-0378">Hydrolase</keyword>
<organism evidence="7">
    <name type="scientific">bioreactor metagenome</name>
    <dbReference type="NCBI Taxonomy" id="1076179"/>
    <lineage>
        <taxon>unclassified sequences</taxon>
        <taxon>metagenomes</taxon>
        <taxon>ecological metagenomes</taxon>
    </lineage>
</organism>
<sequence length="715" mass="78974">MKKSLLFCLSLLITFSLFSQNIGIGMKGFINNYQKKSKSIFSEKYQIRNIDGVEYLSTIIKVNSNFQDKSITEIGCRIGAKFGNIYTVYIPICRVNEVLRLDNIIDIETSRKINGPLLDKATNDVSADLVWQGFELPQGYSGKGVIVGVTDWGFDYTHPMFYDSSINNYRILAAWDQFRNQGPAPDSMFYGTVFYGQQALLQAQSDTLNIYNIGTHGTHVSGIAAGAGAGTQYRGVAYDSELLMATFLIDEAAILDAYYWMRNEAKKRNKRLVINGSWGLYYFGMMDGTSLLDQAVKQMADLDSVVFVTSGGNNGTEKFHVKKIFTNNDTISTGVSFDLQSNSDNYWGQTITMAGDSTNSFASRLEFYNEFFELIYSTPWINTLTNDFINDTCVINNGDSLIFRTTTTASTPISNRPIAEWEVRLSNYTLGKYFVVLSTTSAQGLVHAWNVACLSTGVGNWGLDFAKYKASHILGDSQYGVGEPAVGDGMISVAAYNSQLRGSSSGGARAGFSSIGPRIDGAIKPEVAAPGVAVISSISSYSTKTYPSIRDVYFNDKTYSFTALSGTSMSSPMVTGIVALMLEANPYLTPSQIKQILKETARSDYYTTSTLPNNSWGWGKVSAYSAVKRAVDLIGLDEIKEDLIFDIYPNPAKEVLNIYTSKEINQIEIFDLLGRKQISIKGNSIQIDISSLKRGVYIVSIDLEGKVLKRKIIKR</sequence>
<dbReference type="PANTHER" id="PTHR43806">
    <property type="entry name" value="PEPTIDASE S8"/>
    <property type="match status" value="1"/>
</dbReference>
<evidence type="ECO:0000259" key="5">
    <source>
        <dbReference type="Pfam" id="PF00082"/>
    </source>
</evidence>
<dbReference type="InterPro" id="IPR015500">
    <property type="entry name" value="Peptidase_S8_subtilisin-rel"/>
</dbReference>
<dbReference type="PROSITE" id="PS00138">
    <property type="entry name" value="SUBTILASE_SER"/>
    <property type="match status" value="1"/>
</dbReference>
<dbReference type="AlphaFoldDB" id="A0A644U2Z4"/>
<protein>
    <recommendedName>
        <fullName evidence="8">Peptidase S8/S53 domain-containing protein</fullName>
    </recommendedName>
</protein>
<dbReference type="PRINTS" id="PR00723">
    <property type="entry name" value="SUBTILISIN"/>
</dbReference>
<evidence type="ECO:0008006" key="8">
    <source>
        <dbReference type="Google" id="ProtNLM"/>
    </source>
</evidence>
<name>A0A644U2Z4_9ZZZZ</name>
<dbReference type="InterPro" id="IPR023828">
    <property type="entry name" value="Peptidase_S8_Ser-AS"/>
</dbReference>
<dbReference type="GO" id="GO:0004252">
    <property type="term" value="F:serine-type endopeptidase activity"/>
    <property type="evidence" value="ECO:0007669"/>
    <property type="project" value="InterPro"/>
</dbReference>
<evidence type="ECO:0000256" key="1">
    <source>
        <dbReference type="ARBA" id="ARBA00011073"/>
    </source>
</evidence>
<evidence type="ECO:0000259" key="6">
    <source>
        <dbReference type="Pfam" id="PF18962"/>
    </source>
</evidence>
<evidence type="ECO:0000256" key="4">
    <source>
        <dbReference type="ARBA" id="ARBA00022825"/>
    </source>
</evidence>
<dbReference type="PROSITE" id="PS51892">
    <property type="entry name" value="SUBTILASE"/>
    <property type="match status" value="1"/>
</dbReference>
<dbReference type="SUPFAM" id="SSF52743">
    <property type="entry name" value="Subtilisin-like"/>
    <property type="match status" value="1"/>
</dbReference>
<reference evidence="7" key="1">
    <citation type="submission" date="2019-08" db="EMBL/GenBank/DDBJ databases">
        <authorList>
            <person name="Kucharzyk K."/>
            <person name="Murdoch R.W."/>
            <person name="Higgins S."/>
            <person name="Loffler F."/>
        </authorList>
    </citation>
    <scope>NUCLEOTIDE SEQUENCE</scope>
</reference>
<dbReference type="InterPro" id="IPR026444">
    <property type="entry name" value="Secre_tail"/>
</dbReference>
<evidence type="ECO:0000256" key="2">
    <source>
        <dbReference type="ARBA" id="ARBA00022670"/>
    </source>
</evidence>
<keyword evidence="4" id="KW-0720">Serine protease</keyword>
<comment type="caution">
    <text evidence="7">The sequence shown here is derived from an EMBL/GenBank/DDBJ whole genome shotgun (WGS) entry which is preliminary data.</text>
</comment>
<comment type="similarity">
    <text evidence="1">Belongs to the peptidase S8 family.</text>
</comment>
<evidence type="ECO:0000313" key="7">
    <source>
        <dbReference type="EMBL" id="MPL73299.1"/>
    </source>
</evidence>
<feature type="domain" description="Peptidase S8/S53" evidence="5">
    <location>
        <begin position="477"/>
        <end position="619"/>
    </location>
</feature>
<evidence type="ECO:0000256" key="3">
    <source>
        <dbReference type="ARBA" id="ARBA00022801"/>
    </source>
</evidence>
<dbReference type="Pfam" id="PF18962">
    <property type="entry name" value="Por_Secre_tail"/>
    <property type="match status" value="1"/>
</dbReference>
<dbReference type="Pfam" id="PF00082">
    <property type="entry name" value="Peptidase_S8"/>
    <property type="match status" value="2"/>
</dbReference>
<dbReference type="InterPro" id="IPR022398">
    <property type="entry name" value="Peptidase_S8_His-AS"/>
</dbReference>
<feature type="domain" description="Peptidase S8/S53" evidence="5">
    <location>
        <begin position="142"/>
        <end position="323"/>
    </location>
</feature>
<dbReference type="Gene3D" id="3.40.50.200">
    <property type="entry name" value="Peptidase S8/S53 domain"/>
    <property type="match status" value="2"/>
</dbReference>
<dbReference type="EMBL" id="VSSQ01000072">
    <property type="protein sequence ID" value="MPL73299.1"/>
    <property type="molecule type" value="Genomic_DNA"/>
</dbReference>
<keyword evidence="2" id="KW-0645">Protease</keyword>
<dbReference type="PANTHER" id="PTHR43806:SF11">
    <property type="entry name" value="CEREVISIN-RELATED"/>
    <property type="match status" value="1"/>
</dbReference>
<gene>
    <name evidence="7" type="ORF">SDC9_19096</name>
</gene>
<accession>A0A644U2Z4</accession>
<proteinExistence type="inferred from homology"/>
<dbReference type="InterPro" id="IPR050131">
    <property type="entry name" value="Peptidase_S8_subtilisin-like"/>
</dbReference>
<dbReference type="NCBIfam" id="TIGR04183">
    <property type="entry name" value="Por_Secre_tail"/>
    <property type="match status" value="1"/>
</dbReference>
<feature type="domain" description="Secretion system C-terminal sorting" evidence="6">
    <location>
        <begin position="647"/>
        <end position="713"/>
    </location>
</feature>